<proteinExistence type="predicted"/>
<accession>A0A0E9WT45</accession>
<reference evidence="1" key="1">
    <citation type="submission" date="2014-11" db="EMBL/GenBank/DDBJ databases">
        <authorList>
            <person name="Amaro Gonzalez C."/>
        </authorList>
    </citation>
    <scope>NUCLEOTIDE SEQUENCE</scope>
</reference>
<reference evidence="1" key="2">
    <citation type="journal article" date="2015" name="Fish Shellfish Immunol.">
        <title>Early steps in the European eel (Anguilla anguilla)-Vibrio vulnificus interaction in the gills: Role of the RtxA13 toxin.</title>
        <authorList>
            <person name="Callol A."/>
            <person name="Pajuelo D."/>
            <person name="Ebbesson L."/>
            <person name="Teles M."/>
            <person name="MacKenzie S."/>
            <person name="Amaro C."/>
        </authorList>
    </citation>
    <scope>NUCLEOTIDE SEQUENCE</scope>
</reference>
<sequence length="87" mass="9710">MLHKFKRMPAFLNKLYETSGFHHEPVVKRASHSDSYPGYVSNQVAVPPGTFPNSAPCLNFASLSLLLCVPSGEERDAHNSRNRIRKG</sequence>
<protein>
    <submittedName>
        <fullName evidence="1">Uncharacterized protein</fullName>
    </submittedName>
</protein>
<dbReference type="EMBL" id="GBXM01015919">
    <property type="protein sequence ID" value="JAH92658.1"/>
    <property type="molecule type" value="Transcribed_RNA"/>
</dbReference>
<name>A0A0E9WT45_ANGAN</name>
<dbReference type="AlphaFoldDB" id="A0A0E9WT45"/>
<evidence type="ECO:0000313" key="1">
    <source>
        <dbReference type="EMBL" id="JAH92658.1"/>
    </source>
</evidence>
<organism evidence="1">
    <name type="scientific">Anguilla anguilla</name>
    <name type="common">European freshwater eel</name>
    <name type="synonym">Muraena anguilla</name>
    <dbReference type="NCBI Taxonomy" id="7936"/>
    <lineage>
        <taxon>Eukaryota</taxon>
        <taxon>Metazoa</taxon>
        <taxon>Chordata</taxon>
        <taxon>Craniata</taxon>
        <taxon>Vertebrata</taxon>
        <taxon>Euteleostomi</taxon>
        <taxon>Actinopterygii</taxon>
        <taxon>Neopterygii</taxon>
        <taxon>Teleostei</taxon>
        <taxon>Anguilliformes</taxon>
        <taxon>Anguillidae</taxon>
        <taxon>Anguilla</taxon>
    </lineage>
</organism>